<name>A0ABM9F578_9ENTR</name>
<dbReference type="Proteomes" id="UP001152651">
    <property type="component" value="Unassembled WGS sequence"/>
</dbReference>
<dbReference type="RefSeq" id="WP_253896797.1">
    <property type="nucleotide sequence ID" value="NZ_CALSBS010000001.1"/>
</dbReference>
<keyword evidence="2" id="KW-1185">Reference proteome</keyword>
<evidence type="ECO:0000313" key="2">
    <source>
        <dbReference type="Proteomes" id="UP001152651"/>
    </source>
</evidence>
<comment type="caution">
    <text evidence="1">The sequence shown here is derived from an EMBL/GenBank/DDBJ whole genome shotgun (WGS) entry which is preliminary data.</text>
</comment>
<reference evidence="1" key="1">
    <citation type="submission" date="2022-05" db="EMBL/GenBank/DDBJ databases">
        <authorList>
            <person name="Blom J."/>
        </authorList>
    </citation>
    <scope>NUCLEOTIDE SEQUENCE</scope>
    <source>
        <strain evidence="1">Type strain: CPO20170097</strain>
    </source>
</reference>
<sequence>MKKSIWQFDDPPNMAVIANRKIVSSEEWIAYVSHDSDDGAWQFHTNSQEPINENDAVLVSLQNIVNIDQSITALADLPLGWCAWRNSKDDTWHKAQIPD</sequence>
<organism evidence="1 2">
    <name type="scientific">Pseudocitrobacter vendiensis</name>
    <dbReference type="NCBI Taxonomy" id="2488306"/>
    <lineage>
        <taxon>Bacteria</taxon>
        <taxon>Pseudomonadati</taxon>
        <taxon>Pseudomonadota</taxon>
        <taxon>Gammaproteobacteria</taxon>
        <taxon>Enterobacterales</taxon>
        <taxon>Enterobacteriaceae</taxon>
        <taxon>Pseudocitrobacter</taxon>
    </lineage>
</organism>
<accession>A0ABM9F578</accession>
<dbReference type="EMBL" id="CALSBS010000001">
    <property type="protein sequence ID" value="CAH6635649.1"/>
    <property type="molecule type" value="Genomic_DNA"/>
</dbReference>
<protein>
    <submittedName>
        <fullName evidence="1">CdiI</fullName>
    </submittedName>
</protein>
<evidence type="ECO:0000313" key="1">
    <source>
        <dbReference type="EMBL" id="CAH6635649.1"/>
    </source>
</evidence>
<proteinExistence type="predicted"/>
<gene>
    <name evidence="1" type="ORF">FBBNIHIM_02320</name>
</gene>